<dbReference type="Proteomes" id="UP001491310">
    <property type="component" value="Unassembled WGS sequence"/>
</dbReference>
<proteinExistence type="predicted"/>
<name>A0ABR2YDS4_9CHLO</name>
<evidence type="ECO:0000313" key="3">
    <source>
        <dbReference type="Proteomes" id="UP001491310"/>
    </source>
</evidence>
<feature type="region of interest" description="Disordered" evidence="1">
    <location>
        <begin position="98"/>
        <end position="192"/>
    </location>
</feature>
<sequence length="192" mass="19724">MEESTSDVLTGGLAALVWGIAKGQPGNGADAQQEAAAKAGPMEAPRENAVLVFGSTGKLGRQIVAQLNPGGVLNHKYAGEWAVRGARVPYAVVRSTGLGLPPTPSSPPPQPWVTPPPPSASISSPPALPGQELRSPPPAVPHADPPVRQGPPLPPITPWNVTRWRAPSPPPGNPLEYSTPIDPEAAASNSRG</sequence>
<feature type="region of interest" description="Disordered" evidence="1">
    <location>
        <begin position="23"/>
        <end position="42"/>
    </location>
</feature>
<protein>
    <recommendedName>
        <fullName evidence="4">NmrA-like domain-containing protein</fullName>
    </recommendedName>
</protein>
<dbReference type="EMBL" id="JALJOT010000014">
    <property type="protein sequence ID" value="KAK9903372.1"/>
    <property type="molecule type" value="Genomic_DNA"/>
</dbReference>
<accession>A0ABR2YDS4</accession>
<reference evidence="2 3" key="1">
    <citation type="journal article" date="2024" name="Nat. Commun.">
        <title>Phylogenomics reveals the evolutionary origins of lichenization in chlorophyte algae.</title>
        <authorList>
            <person name="Puginier C."/>
            <person name="Libourel C."/>
            <person name="Otte J."/>
            <person name="Skaloud P."/>
            <person name="Haon M."/>
            <person name="Grisel S."/>
            <person name="Petersen M."/>
            <person name="Berrin J.G."/>
            <person name="Delaux P.M."/>
            <person name="Dal Grande F."/>
            <person name="Keller J."/>
        </authorList>
    </citation>
    <scope>NUCLEOTIDE SEQUENCE [LARGE SCALE GENOMIC DNA]</scope>
    <source>
        <strain evidence="2 3">SAG 216-7</strain>
    </source>
</reference>
<evidence type="ECO:0000313" key="2">
    <source>
        <dbReference type="EMBL" id="KAK9903372.1"/>
    </source>
</evidence>
<evidence type="ECO:0000256" key="1">
    <source>
        <dbReference type="SAM" id="MobiDB-lite"/>
    </source>
</evidence>
<gene>
    <name evidence="2" type="ORF">WJX75_003966</name>
</gene>
<keyword evidence="3" id="KW-1185">Reference proteome</keyword>
<feature type="compositionally biased region" description="Low complexity" evidence="1">
    <location>
        <begin position="29"/>
        <end position="39"/>
    </location>
</feature>
<organism evidence="2 3">
    <name type="scientific">Coccomyxa subellipsoidea</name>
    <dbReference type="NCBI Taxonomy" id="248742"/>
    <lineage>
        <taxon>Eukaryota</taxon>
        <taxon>Viridiplantae</taxon>
        <taxon>Chlorophyta</taxon>
        <taxon>core chlorophytes</taxon>
        <taxon>Trebouxiophyceae</taxon>
        <taxon>Trebouxiophyceae incertae sedis</taxon>
        <taxon>Coccomyxaceae</taxon>
        <taxon>Coccomyxa</taxon>
    </lineage>
</organism>
<feature type="compositionally biased region" description="Pro residues" evidence="1">
    <location>
        <begin position="135"/>
        <end position="157"/>
    </location>
</feature>
<comment type="caution">
    <text evidence="2">The sequence shown here is derived from an EMBL/GenBank/DDBJ whole genome shotgun (WGS) entry which is preliminary data.</text>
</comment>
<evidence type="ECO:0008006" key="4">
    <source>
        <dbReference type="Google" id="ProtNLM"/>
    </source>
</evidence>
<feature type="compositionally biased region" description="Pro residues" evidence="1">
    <location>
        <begin position="101"/>
        <end position="119"/>
    </location>
</feature>